<dbReference type="Gene3D" id="1.10.10.10">
    <property type="entry name" value="Winged helix-like DNA-binding domain superfamily/Winged helix DNA-binding domain"/>
    <property type="match status" value="1"/>
</dbReference>
<dbReference type="SMART" id="SM00347">
    <property type="entry name" value="HTH_MARR"/>
    <property type="match status" value="1"/>
</dbReference>
<reference evidence="5 6" key="1">
    <citation type="submission" date="2015-11" db="EMBL/GenBank/DDBJ databases">
        <title>Draft genome sequences of new species of the genus Lactobacillus isolated from orchardgrass silage.</title>
        <authorList>
            <person name="Tohno M."/>
            <person name="Tanizawa Y."/>
            <person name="Arita M."/>
        </authorList>
    </citation>
    <scope>NUCLEOTIDE SEQUENCE [LARGE SCALE GENOMIC DNA]</scope>
    <source>
        <strain evidence="5 6">IWT25</strain>
    </source>
</reference>
<dbReference type="Proteomes" id="UP000198414">
    <property type="component" value="Unassembled WGS sequence"/>
</dbReference>
<keyword evidence="2" id="KW-0238">DNA-binding</keyword>
<dbReference type="InterPro" id="IPR036388">
    <property type="entry name" value="WH-like_DNA-bd_sf"/>
</dbReference>
<dbReference type="GO" id="GO:0003677">
    <property type="term" value="F:DNA binding"/>
    <property type="evidence" value="ECO:0007669"/>
    <property type="project" value="UniProtKB-KW"/>
</dbReference>
<dbReference type="Pfam" id="PF12802">
    <property type="entry name" value="MarR_2"/>
    <property type="match status" value="1"/>
</dbReference>
<dbReference type="PROSITE" id="PS50995">
    <property type="entry name" value="HTH_MARR_2"/>
    <property type="match status" value="1"/>
</dbReference>
<evidence type="ECO:0000256" key="2">
    <source>
        <dbReference type="ARBA" id="ARBA00023125"/>
    </source>
</evidence>
<protein>
    <submittedName>
        <fullName evidence="5">MarR family transcriptional regulator</fullName>
    </submittedName>
</protein>
<accession>A0A1Z5IX98</accession>
<dbReference type="RefSeq" id="WP_089121464.1">
    <property type="nucleotide sequence ID" value="NZ_BCMI01000017.1"/>
</dbReference>
<keyword evidence="3" id="KW-0804">Transcription</keyword>
<sequence length="145" mass="17071">MEQIIFGALIKKLNNSFQRFSEREAHKIGITQAQMSIIDFLYRNERQREIYQTNVEREFNIQKSSATALLKLMEKKGLIVRAPSKKDSRYKFILLTTKSRQLADHISVFYQANNEELQQVLGDHAKRFAEDLSKLQTYMDEQLKP</sequence>
<dbReference type="OrthoDB" id="384891at2"/>
<dbReference type="GO" id="GO:0003700">
    <property type="term" value="F:DNA-binding transcription factor activity"/>
    <property type="evidence" value="ECO:0007669"/>
    <property type="project" value="InterPro"/>
</dbReference>
<evidence type="ECO:0000259" key="4">
    <source>
        <dbReference type="PROSITE" id="PS50995"/>
    </source>
</evidence>
<proteinExistence type="predicted"/>
<dbReference type="AlphaFoldDB" id="A0A1Z5IX98"/>
<dbReference type="PANTHER" id="PTHR42756:SF1">
    <property type="entry name" value="TRANSCRIPTIONAL REPRESSOR OF EMRAB OPERON"/>
    <property type="match status" value="1"/>
</dbReference>
<dbReference type="EMBL" id="BCMI01000017">
    <property type="protein sequence ID" value="GAX06430.1"/>
    <property type="molecule type" value="Genomic_DNA"/>
</dbReference>
<organism evidence="5 6">
    <name type="scientific">Secundilactobacillus pentosiphilus</name>
    <dbReference type="NCBI Taxonomy" id="1714682"/>
    <lineage>
        <taxon>Bacteria</taxon>
        <taxon>Bacillati</taxon>
        <taxon>Bacillota</taxon>
        <taxon>Bacilli</taxon>
        <taxon>Lactobacillales</taxon>
        <taxon>Lactobacillaceae</taxon>
        <taxon>Secundilactobacillus</taxon>
    </lineage>
</organism>
<evidence type="ECO:0000313" key="5">
    <source>
        <dbReference type="EMBL" id="GAX06430.1"/>
    </source>
</evidence>
<feature type="domain" description="HTH marR-type" evidence="4">
    <location>
        <begin position="1"/>
        <end position="144"/>
    </location>
</feature>
<evidence type="ECO:0000256" key="3">
    <source>
        <dbReference type="ARBA" id="ARBA00023163"/>
    </source>
</evidence>
<dbReference type="InterPro" id="IPR036390">
    <property type="entry name" value="WH_DNA-bd_sf"/>
</dbReference>
<gene>
    <name evidence="5" type="primary">marR_16</name>
    <name evidence="5" type="ORF">IWT25_01774</name>
</gene>
<keyword evidence="1" id="KW-0805">Transcription regulation</keyword>
<dbReference type="SUPFAM" id="SSF46785">
    <property type="entry name" value="Winged helix' DNA-binding domain"/>
    <property type="match status" value="1"/>
</dbReference>
<dbReference type="InterPro" id="IPR000835">
    <property type="entry name" value="HTH_MarR-typ"/>
</dbReference>
<evidence type="ECO:0000313" key="6">
    <source>
        <dbReference type="Proteomes" id="UP000198414"/>
    </source>
</evidence>
<comment type="caution">
    <text evidence="5">The sequence shown here is derived from an EMBL/GenBank/DDBJ whole genome shotgun (WGS) entry which is preliminary data.</text>
</comment>
<name>A0A1Z5IX98_9LACO</name>
<evidence type="ECO:0000256" key="1">
    <source>
        <dbReference type="ARBA" id="ARBA00023015"/>
    </source>
</evidence>
<dbReference type="PANTHER" id="PTHR42756">
    <property type="entry name" value="TRANSCRIPTIONAL REGULATOR, MARR"/>
    <property type="match status" value="1"/>
</dbReference>